<accession>A0A1H7RJF5</accession>
<keyword evidence="2" id="KW-1185">Reference proteome</keyword>
<gene>
    <name evidence="1" type="ORF">SAMN05216214_11513</name>
</gene>
<proteinExistence type="predicted"/>
<dbReference type="InterPro" id="IPR012349">
    <property type="entry name" value="Split_barrel_FMN-bd"/>
</dbReference>
<sequence length="321" mass="35388">MTGDLRTEQALRTIIPNYPSVLDRRILPNLDRHCLDFIRCSQVAVFCSAGTQNDFTLLSCQDNLSAQTNSLCFSLSSAPTDHAPDSKAASLIFLVAGIGHVLRVNGRARWQHERLTVAVEQAYFHCARAATRAQLWTPEHSENALAADTLEAVLQRSPYLILKSEDAQGHTDLSPRGGQVFAQADGSLFLPERAGNKVAKSLRNILQTQRASLLLFIPGHAWLCAIDAEARLSAEPALLRSSIEHGVQPKLGLVLRDIHWRLWQEPAIEQSGLWRAPSAAHSAQLTPFPKVLAEHMHGQGLLGIASHYVVKTIVKRDMQNL</sequence>
<evidence type="ECO:0000313" key="2">
    <source>
        <dbReference type="Proteomes" id="UP000185766"/>
    </source>
</evidence>
<dbReference type="RefSeq" id="WP_074869858.1">
    <property type="nucleotide sequence ID" value="NZ_FOAS01000015.1"/>
</dbReference>
<dbReference type="PANTHER" id="PTHR42815:SF2">
    <property type="entry name" value="FAD-BINDING, PUTATIVE (AFU_ORTHOLOGUE AFUA_6G07600)-RELATED"/>
    <property type="match status" value="1"/>
</dbReference>
<evidence type="ECO:0000313" key="1">
    <source>
        <dbReference type="EMBL" id="SEL60239.1"/>
    </source>
</evidence>
<dbReference type="Proteomes" id="UP000185766">
    <property type="component" value="Unassembled WGS sequence"/>
</dbReference>
<dbReference type="STRING" id="1429083.GCA_001885685_01141"/>
<dbReference type="EMBL" id="FOAS01000015">
    <property type="protein sequence ID" value="SEL60239.1"/>
    <property type="molecule type" value="Genomic_DNA"/>
</dbReference>
<dbReference type="Gene3D" id="2.30.110.10">
    <property type="entry name" value="Electron Transport, Fmn-binding Protein, Chain A"/>
    <property type="match status" value="1"/>
</dbReference>
<organism evidence="1 2">
    <name type="scientific">Atopomonas hussainii</name>
    <dbReference type="NCBI Taxonomy" id="1429083"/>
    <lineage>
        <taxon>Bacteria</taxon>
        <taxon>Pseudomonadati</taxon>
        <taxon>Pseudomonadota</taxon>
        <taxon>Gammaproteobacteria</taxon>
        <taxon>Pseudomonadales</taxon>
        <taxon>Pseudomonadaceae</taxon>
        <taxon>Atopomonas</taxon>
    </lineage>
</organism>
<name>A0A1H7RJF5_9GAMM</name>
<protein>
    <recommendedName>
        <fullName evidence="3">Pyridoxamine 5'-phosphate oxidase putative domain-containing protein</fullName>
    </recommendedName>
</protein>
<evidence type="ECO:0008006" key="3">
    <source>
        <dbReference type="Google" id="ProtNLM"/>
    </source>
</evidence>
<dbReference type="PANTHER" id="PTHR42815">
    <property type="entry name" value="FAD-BINDING, PUTATIVE (AFU_ORTHOLOGUE AFUA_6G07600)-RELATED"/>
    <property type="match status" value="1"/>
</dbReference>
<dbReference type="AlphaFoldDB" id="A0A1H7RJF5"/>
<reference evidence="1 2" key="1">
    <citation type="submission" date="2016-10" db="EMBL/GenBank/DDBJ databases">
        <authorList>
            <person name="de Groot N.N."/>
        </authorList>
    </citation>
    <scope>NUCLEOTIDE SEQUENCE [LARGE SCALE GENOMIC DNA]</scope>
    <source>
        <strain evidence="1 2">JCM 19513</strain>
    </source>
</reference>